<dbReference type="AlphaFoldDB" id="A0A4Y2DDV0"/>
<accession>A0A4Y2DDV0</accession>
<sequence length="95" mass="10577">MISSEISPSVSSAFLKRGDILSFLHANGLTCPQPRVVAVAVKTLSVPFTRHDKLSTSMSLIPRVSRSHVSRRESRYFSRIEVSAMDRGKEELIFA</sequence>
<proteinExistence type="predicted"/>
<organism evidence="1 2">
    <name type="scientific">Araneus ventricosus</name>
    <name type="common">Orbweaver spider</name>
    <name type="synonym">Epeira ventricosa</name>
    <dbReference type="NCBI Taxonomy" id="182803"/>
    <lineage>
        <taxon>Eukaryota</taxon>
        <taxon>Metazoa</taxon>
        <taxon>Ecdysozoa</taxon>
        <taxon>Arthropoda</taxon>
        <taxon>Chelicerata</taxon>
        <taxon>Arachnida</taxon>
        <taxon>Araneae</taxon>
        <taxon>Araneomorphae</taxon>
        <taxon>Entelegynae</taxon>
        <taxon>Araneoidea</taxon>
        <taxon>Araneidae</taxon>
        <taxon>Araneus</taxon>
    </lineage>
</organism>
<keyword evidence="2" id="KW-1185">Reference proteome</keyword>
<gene>
    <name evidence="1" type="ORF">AVEN_213273_1</name>
</gene>
<protein>
    <submittedName>
        <fullName evidence="1">Uncharacterized protein</fullName>
    </submittedName>
</protein>
<dbReference type="Proteomes" id="UP000499080">
    <property type="component" value="Unassembled WGS sequence"/>
</dbReference>
<comment type="caution">
    <text evidence="1">The sequence shown here is derived from an EMBL/GenBank/DDBJ whole genome shotgun (WGS) entry which is preliminary data.</text>
</comment>
<reference evidence="1 2" key="1">
    <citation type="journal article" date="2019" name="Sci. Rep.">
        <title>Orb-weaving spider Araneus ventricosus genome elucidates the spidroin gene catalogue.</title>
        <authorList>
            <person name="Kono N."/>
            <person name="Nakamura H."/>
            <person name="Ohtoshi R."/>
            <person name="Moran D.A.P."/>
            <person name="Shinohara A."/>
            <person name="Yoshida Y."/>
            <person name="Fujiwara M."/>
            <person name="Mori M."/>
            <person name="Tomita M."/>
            <person name="Arakawa K."/>
        </authorList>
    </citation>
    <scope>NUCLEOTIDE SEQUENCE [LARGE SCALE GENOMIC DNA]</scope>
</reference>
<evidence type="ECO:0000313" key="2">
    <source>
        <dbReference type="Proteomes" id="UP000499080"/>
    </source>
</evidence>
<dbReference type="EMBL" id="BGPR01000351">
    <property type="protein sequence ID" value="GBM14930.1"/>
    <property type="molecule type" value="Genomic_DNA"/>
</dbReference>
<evidence type="ECO:0000313" key="1">
    <source>
        <dbReference type="EMBL" id="GBM14930.1"/>
    </source>
</evidence>
<name>A0A4Y2DDV0_ARAVE</name>